<name>A0AAE0M100_9PEZI</name>
<keyword evidence="3" id="KW-0812">Transmembrane</keyword>
<reference evidence="5" key="2">
    <citation type="submission" date="2023-06" db="EMBL/GenBank/DDBJ databases">
        <authorList>
            <consortium name="Lawrence Berkeley National Laboratory"/>
            <person name="Haridas S."/>
            <person name="Hensen N."/>
            <person name="Bonometti L."/>
            <person name="Westerberg I."/>
            <person name="Brannstrom I.O."/>
            <person name="Guillou S."/>
            <person name="Cros-Aarteil S."/>
            <person name="Calhoun S."/>
            <person name="Kuo A."/>
            <person name="Mondo S."/>
            <person name="Pangilinan J."/>
            <person name="Riley R."/>
            <person name="Labutti K."/>
            <person name="Andreopoulos B."/>
            <person name="Lipzen A."/>
            <person name="Chen C."/>
            <person name="Yanf M."/>
            <person name="Daum C."/>
            <person name="Ng V."/>
            <person name="Clum A."/>
            <person name="Steindorff A."/>
            <person name="Ohm R."/>
            <person name="Martin F."/>
            <person name="Silar P."/>
            <person name="Natvig D."/>
            <person name="Lalanne C."/>
            <person name="Gautier V."/>
            <person name="Ament-Velasquez S.L."/>
            <person name="Kruys A."/>
            <person name="Hutchinson M.I."/>
            <person name="Powell A.J."/>
            <person name="Barry K."/>
            <person name="Miller A.N."/>
            <person name="Grigoriev I.V."/>
            <person name="Debuchy R."/>
            <person name="Gladieux P."/>
            <person name="Thoren M.H."/>
            <person name="Johannesson H."/>
        </authorList>
    </citation>
    <scope>NUCLEOTIDE SEQUENCE</scope>
    <source>
        <strain evidence="5">CBS 118394</strain>
    </source>
</reference>
<proteinExistence type="inferred from homology"/>
<dbReference type="SUPFAM" id="SSF53254">
    <property type="entry name" value="Phosphoglycerate mutase-like"/>
    <property type="match status" value="1"/>
</dbReference>
<comment type="similarity">
    <text evidence="1">Belongs to the histidine acid phosphatase family.</text>
</comment>
<accession>A0AAE0M100</accession>
<evidence type="ECO:0000256" key="2">
    <source>
        <dbReference type="SAM" id="MobiDB-lite"/>
    </source>
</evidence>
<dbReference type="PANTHER" id="PTHR11567">
    <property type="entry name" value="ACID PHOSPHATASE-RELATED"/>
    <property type="match status" value="1"/>
</dbReference>
<evidence type="ECO:0000256" key="4">
    <source>
        <dbReference type="SAM" id="SignalP"/>
    </source>
</evidence>
<protein>
    <submittedName>
        <fullName evidence="5">Histidine phosphatase superfamily</fullName>
    </submittedName>
</protein>
<keyword evidence="6" id="KW-1185">Reference proteome</keyword>
<dbReference type="Gene3D" id="3.40.50.1240">
    <property type="entry name" value="Phosphoglycerate mutase-like"/>
    <property type="match status" value="1"/>
</dbReference>
<feature type="signal peptide" evidence="4">
    <location>
        <begin position="1"/>
        <end position="19"/>
    </location>
</feature>
<dbReference type="InterPro" id="IPR029033">
    <property type="entry name" value="His_PPase_superfam"/>
</dbReference>
<dbReference type="EMBL" id="JAUEDM010000006">
    <property type="protein sequence ID" value="KAK3315226.1"/>
    <property type="molecule type" value="Genomic_DNA"/>
</dbReference>
<reference evidence="5" key="1">
    <citation type="journal article" date="2023" name="Mol. Phylogenet. Evol.">
        <title>Genome-scale phylogeny and comparative genomics of the fungal order Sordariales.</title>
        <authorList>
            <person name="Hensen N."/>
            <person name="Bonometti L."/>
            <person name="Westerberg I."/>
            <person name="Brannstrom I.O."/>
            <person name="Guillou S."/>
            <person name="Cros-Aarteil S."/>
            <person name="Calhoun S."/>
            <person name="Haridas S."/>
            <person name="Kuo A."/>
            <person name="Mondo S."/>
            <person name="Pangilinan J."/>
            <person name="Riley R."/>
            <person name="LaButti K."/>
            <person name="Andreopoulos B."/>
            <person name="Lipzen A."/>
            <person name="Chen C."/>
            <person name="Yan M."/>
            <person name="Daum C."/>
            <person name="Ng V."/>
            <person name="Clum A."/>
            <person name="Steindorff A."/>
            <person name="Ohm R.A."/>
            <person name="Martin F."/>
            <person name="Silar P."/>
            <person name="Natvig D.O."/>
            <person name="Lalanne C."/>
            <person name="Gautier V."/>
            <person name="Ament-Velasquez S.L."/>
            <person name="Kruys A."/>
            <person name="Hutchinson M.I."/>
            <person name="Powell A.J."/>
            <person name="Barry K."/>
            <person name="Miller A.N."/>
            <person name="Grigoriev I.V."/>
            <person name="Debuchy R."/>
            <person name="Gladieux P."/>
            <person name="Hiltunen Thoren M."/>
            <person name="Johannesson H."/>
        </authorList>
    </citation>
    <scope>NUCLEOTIDE SEQUENCE</scope>
    <source>
        <strain evidence="5">CBS 118394</strain>
    </source>
</reference>
<keyword evidence="3" id="KW-1133">Transmembrane helix</keyword>
<dbReference type="PANTHER" id="PTHR11567:SF127">
    <property type="entry name" value="HISTIDINE ACID PHOSPHATASE"/>
    <property type="match status" value="1"/>
</dbReference>
<comment type="caution">
    <text evidence="5">The sequence shown here is derived from an EMBL/GenBank/DDBJ whole genome shotgun (WGS) entry which is preliminary data.</text>
</comment>
<evidence type="ECO:0000256" key="1">
    <source>
        <dbReference type="ARBA" id="ARBA00005375"/>
    </source>
</evidence>
<dbReference type="AlphaFoldDB" id="A0AAE0M100"/>
<dbReference type="InterPro" id="IPR050645">
    <property type="entry name" value="Histidine_acid_phosphatase"/>
</dbReference>
<dbReference type="GO" id="GO:0016791">
    <property type="term" value="F:phosphatase activity"/>
    <property type="evidence" value="ECO:0007669"/>
    <property type="project" value="TreeGrafter"/>
</dbReference>
<dbReference type="InterPro" id="IPR000560">
    <property type="entry name" value="His_Pase_clade-2"/>
</dbReference>
<dbReference type="Pfam" id="PF00328">
    <property type="entry name" value="His_Phos_2"/>
    <property type="match status" value="1"/>
</dbReference>
<evidence type="ECO:0000256" key="3">
    <source>
        <dbReference type="SAM" id="Phobius"/>
    </source>
</evidence>
<feature type="chain" id="PRO_5042280734" evidence="4">
    <location>
        <begin position="20"/>
        <end position="599"/>
    </location>
</feature>
<organism evidence="5 6">
    <name type="scientific">Apodospora peruviana</name>
    <dbReference type="NCBI Taxonomy" id="516989"/>
    <lineage>
        <taxon>Eukaryota</taxon>
        <taxon>Fungi</taxon>
        <taxon>Dikarya</taxon>
        <taxon>Ascomycota</taxon>
        <taxon>Pezizomycotina</taxon>
        <taxon>Sordariomycetes</taxon>
        <taxon>Sordariomycetidae</taxon>
        <taxon>Sordariales</taxon>
        <taxon>Lasiosphaeriaceae</taxon>
        <taxon>Apodospora</taxon>
    </lineage>
</organism>
<sequence length="599" mass="63902">MASIFAAVALLALAGTGSAQSSSEHIWASVGWILHGERTPYFGTDPPALTPLGAQQLYDQGQMFRSRYLEEGPVVVNGEVLDLERAPIVDIQPNAIDNTQLEVVSNTDSWIFNSALAFMQGLYPPISQAFNNNTGGMDGAMLTDGTLVNYPLDGYQYPNIKTSSLLDPDSIWVQGHVGCTKYTESLISFRNDSSVAENYTNTLDFYHSMWDLVFKDSIPLSMASFYNAYTLYDYAAYHYNHNNDSAVNITEVQLEGLALLAAMELRYRNANLSASGDTQGDMIRAVAGQTMAAKVLSSFEDNIRSLGAQNKLTLAFSSIEPFIAFFTLSQLIKGPAGATFVDLPNPGAAMVFELFSIGGNSSVYPSIDDLWVRFLYRNGTDPDAPLVGYPLFGNGNAYSSIQFSEFITGMQTLGISGVAEWCRVCDSVTLFCLGLDSNSVGDSGPSGGSAGGNSATGISPAVAGVIGAVVTIAVLGLATLALLLLGCLSFHRKESDLNQPRNSSLGGFRGAEKMASDTDLAYAKGGSRHERTGSWELRDGATTAVGDSKGGATAPRVEEEPVSPLSPVGATVHGRSLRNGVDDDAISEMGQQPVKPREF</sequence>
<evidence type="ECO:0000313" key="6">
    <source>
        <dbReference type="Proteomes" id="UP001283341"/>
    </source>
</evidence>
<feature type="region of interest" description="Disordered" evidence="2">
    <location>
        <begin position="539"/>
        <end position="599"/>
    </location>
</feature>
<feature type="transmembrane region" description="Helical" evidence="3">
    <location>
        <begin position="461"/>
        <end position="485"/>
    </location>
</feature>
<evidence type="ECO:0000313" key="5">
    <source>
        <dbReference type="EMBL" id="KAK3315226.1"/>
    </source>
</evidence>
<gene>
    <name evidence="5" type="ORF">B0H66DRAFT_577153</name>
</gene>
<keyword evidence="4" id="KW-0732">Signal</keyword>
<keyword evidence="3" id="KW-0472">Membrane</keyword>
<dbReference type="Proteomes" id="UP001283341">
    <property type="component" value="Unassembled WGS sequence"/>
</dbReference>